<evidence type="ECO:0000313" key="2">
    <source>
        <dbReference type="EMBL" id="EMF56235.1"/>
    </source>
</evidence>
<gene>
    <name evidence="2" type="ORF">SBD_3548</name>
</gene>
<dbReference type="Gene3D" id="1.10.443.10">
    <property type="entry name" value="Intergrase catalytic core"/>
    <property type="match status" value="1"/>
</dbReference>
<dbReference type="GO" id="GO:0015074">
    <property type="term" value="P:DNA integration"/>
    <property type="evidence" value="ECO:0007669"/>
    <property type="project" value="InterPro"/>
</dbReference>
<organism evidence="2 3">
    <name type="scientific">Streptomyces bottropensis ATCC 25435</name>
    <dbReference type="NCBI Taxonomy" id="1054862"/>
    <lineage>
        <taxon>Bacteria</taxon>
        <taxon>Bacillati</taxon>
        <taxon>Actinomycetota</taxon>
        <taxon>Actinomycetes</taxon>
        <taxon>Kitasatosporales</taxon>
        <taxon>Streptomycetaceae</taxon>
        <taxon>Streptomyces</taxon>
    </lineage>
</organism>
<protein>
    <submittedName>
        <fullName evidence="2">TraSA:integrase fusion protein</fullName>
    </submittedName>
</protein>
<keyword evidence="1" id="KW-0233">DNA recombination</keyword>
<reference evidence="3" key="1">
    <citation type="journal article" date="2013" name="Genome Announc.">
        <title>Draft Genome Sequence of Streptomyces bottropensis ATCC 25435, a Bottromycin-Producing Actinomycete.</title>
        <authorList>
            <person name="Zhang H."/>
            <person name="Zhou W."/>
            <person name="Zhuang Y."/>
            <person name="Liang X."/>
            <person name="Liu T."/>
        </authorList>
    </citation>
    <scope>NUCLEOTIDE SEQUENCE [LARGE SCALE GENOMIC DNA]</scope>
    <source>
        <strain evidence="3">ATCC 25435</strain>
    </source>
</reference>
<sequence length="87" mass="9213">MSPTVIAATMARTTGLTSASRAVCLIEACESVNVVSERLGHTNAAQTLTPYSHLFPDSEDKTRRAIDGAFSVPAQDHAGPVRTDDAR</sequence>
<dbReference type="InterPro" id="IPR013762">
    <property type="entry name" value="Integrase-like_cat_sf"/>
</dbReference>
<dbReference type="EMBL" id="KB405067">
    <property type="protein sequence ID" value="EMF56235.1"/>
    <property type="molecule type" value="Genomic_DNA"/>
</dbReference>
<dbReference type="GO" id="GO:0003677">
    <property type="term" value="F:DNA binding"/>
    <property type="evidence" value="ECO:0007669"/>
    <property type="project" value="InterPro"/>
</dbReference>
<accession>M3FTG7</accession>
<name>M3FTG7_9ACTN</name>
<dbReference type="AlphaFoldDB" id="M3FTG7"/>
<dbReference type="SUPFAM" id="SSF56349">
    <property type="entry name" value="DNA breaking-rejoining enzymes"/>
    <property type="match status" value="1"/>
</dbReference>
<dbReference type="InterPro" id="IPR011010">
    <property type="entry name" value="DNA_brk_join_enz"/>
</dbReference>
<evidence type="ECO:0000313" key="3">
    <source>
        <dbReference type="Proteomes" id="UP000030760"/>
    </source>
</evidence>
<dbReference type="Proteomes" id="UP000030760">
    <property type="component" value="Unassembled WGS sequence"/>
</dbReference>
<proteinExistence type="predicted"/>
<evidence type="ECO:0000256" key="1">
    <source>
        <dbReference type="ARBA" id="ARBA00023172"/>
    </source>
</evidence>
<dbReference type="GO" id="GO:0006310">
    <property type="term" value="P:DNA recombination"/>
    <property type="evidence" value="ECO:0007669"/>
    <property type="project" value="UniProtKB-KW"/>
</dbReference>